<dbReference type="InterPro" id="IPR036097">
    <property type="entry name" value="HisK_dim/P_sf"/>
</dbReference>
<dbReference type="Pfam" id="PF00512">
    <property type="entry name" value="HisKA"/>
    <property type="match status" value="1"/>
</dbReference>
<name>A0A2K2UCN6_9ACTN</name>
<accession>A0A2K2UCN6</accession>
<dbReference type="InterPro" id="IPR036890">
    <property type="entry name" value="HATPase_C_sf"/>
</dbReference>
<feature type="transmembrane region" description="Helical" evidence="10">
    <location>
        <begin position="12"/>
        <end position="33"/>
    </location>
</feature>
<comment type="caution">
    <text evidence="12">The sequence shown here is derived from an EMBL/GenBank/DDBJ whole genome shotgun (WGS) entry which is preliminary data.</text>
</comment>
<comment type="subcellular location">
    <subcellularLocation>
        <location evidence="2">Cell membrane</location>
    </subcellularLocation>
</comment>
<dbReference type="InterPro" id="IPR005467">
    <property type="entry name" value="His_kinase_dom"/>
</dbReference>
<gene>
    <name evidence="12" type="ORF">C2L71_05420</name>
</gene>
<dbReference type="Gene3D" id="1.10.287.130">
    <property type="match status" value="1"/>
</dbReference>
<dbReference type="Gene3D" id="3.30.565.10">
    <property type="entry name" value="Histidine kinase-like ATPase, C-terminal domain"/>
    <property type="match status" value="1"/>
</dbReference>
<dbReference type="PANTHER" id="PTHR45453:SF1">
    <property type="entry name" value="PHOSPHATE REGULON SENSOR PROTEIN PHOR"/>
    <property type="match status" value="1"/>
</dbReference>
<proteinExistence type="predicted"/>
<dbReference type="RefSeq" id="WP_103264760.1">
    <property type="nucleotide sequence ID" value="NZ_CABMLE010000004.1"/>
</dbReference>
<evidence type="ECO:0000256" key="9">
    <source>
        <dbReference type="SAM" id="MobiDB-lite"/>
    </source>
</evidence>
<dbReference type="AlphaFoldDB" id="A0A2K2UCN6"/>
<dbReference type="InterPro" id="IPR004358">
    <property type="entry name" value="Sig_transdc_His_kin-like_C"/>
</dbReference>
<dbReference type="SMART" id="SM00387">
    <property type="entry name" value="HATPase_c"/>
    <property type="match status" value="1"/>
</dbReference>
<dbReference type="InterPro" id="IPR003661">
    <property type="entry name" value="HisK_dim/P_dom"/>
</dbReference>
<dbReference type="CDD" id="cd00075">
    <property type="entry name" value="HATPase"/>
    <property type="match status" value="1"/>
</dbReference>
<feature type="transmembrane region" description="Helical" evidence="10">
    <location>
        <begin position="171"/>
        <end position="194"/>
    </location>
</feature>
<dbReference type="CDD" id="cd00082">
    <property type="entry name" value="HisKA"/>
    <property type="match status" value="1"/>
</dbReference>
<protein>
    <recommendedName>
        <fullName evidence="8">Sensor-like histidine kinase SenX3</fullName>
        <ecNumber evidence="3">2.7.13.3</ecNumber>
    </recommendedName>
</protein>
<evidence type="ECO:0000256" key="6">
    <source>
        <dbReference type="ARBA" id="ARBA00022777"/>
    </source>
</evidence>
<keyword evidence="13" id="KW-1185">Reference proteome</keyword>
<keyword evidence="10" id="KW-0472">Membrane</keyword>
<evidence type="ECO:0000313" key="13">
    <source>
        <dbReference type="Proteomes" id="UP000236197"/>
    </source>
</evidence>
<evidence type="ECO:0000313" key="12">
    <source>
        <dbReference type="EMBL" id="PNV67958.1"/>
    </source>
</evidence>
<dbReference type="Pfam" id="PF02518">
    <property type="entry name" value="HATPase_c"/>
    <property type="match status" value="1"/>
</dbReference>
<keyword evidence="4" id="KW-0597">Phosphoprotein</keyword>
<evidence type="ECO:0000256" key="4">
    <source>
        <dbReference type="ARBA" id="ARBA00022553"/>
    </source>
</evidence>
<dbReference type="SUPFAM" id="SSF47384">
    <property type="entry name" value="Homodimeric domain of signal transducing histidine kinase"/>
    <property type="match status" value="1"/>
</dbReference>
<feature type="region of interest" description="Disordered" evidence="9">
    <location>
        <begin position="60"/>
        <end position="89"/>
    </location>
</feature>
<dbReference type="EMBL" id="PPEK01000004">
    <property type="protein sequence ID" value="PNV67958.1"/>
    <property type="molecule type" value="Genomic_DNA"/>
</dbReference>
<dbReference type="PANTHER" id="PTHR45453">
    <property type="entry name" value="PHOSPHATE REGULON SENSOR PROTEIN PHOR"/>
    <property type="match status" value="1"/>
</dbReference>
<evidence type="ECO:0000256" key="10">
    <source>
        <dbReference type="SAM" id="Phobius"/>
    </source>
</evidence>
<evidence type="ECO:0000256" key="8">
    <source>
        <dbReference type="ARBA" id="ARBA00039401"/>
    </source>
</evidence>
<evidence type="ECO:0000256" key="3">
    <source>
        <dbReference type="ARBA" id="ARBA00012438"/>
    </source>
</evidence>
<dbReference type="SUPFAM" id="SSF55874">
    <property type="entry name" value="ATPase domain of HSP90 chaperone/DNA topoisomerase II/histidine kinase"/>
    <property type="match status" value="1"/>
</dbReference>
<sequence>MLRKLRLKFVALNMVTVTVVLAVVFTAICVIDYQQSVARVQEALDAAVVHAGEAANGPFGGVDPLAGQAPSDTAPEGATPPEIGGKRGGSNPTIPVAVFLAGEDGALEAVQARTTASLANDVLAQAAAQLADAPGGFGSLDGLGLFYEKRVAGGAAYLAFADMSAANGWQALALTLAGVGVAALAAFLVISVFFSRWALRPVEDAWTRQRRFVADASHDLKTPLTVILANTSILMEHPERSVASQSQWVESTQHEAEQMQGLVGDLLLLAQADESASKPSMERLDLADLVEGELLQFESVAFERGVELRSQLEPGVEIRGNVNRLRKLTGTLLDNACKYADEGGQVNVELRRSPRRVELAVRNTGFAIAPEDLPHVFDRFYRGDKARTRDEGGYGLGLAIARAIAEEHGGTLSAASDEASGTTFILALPVCE</sequence>
<keyword evidence="5" id="KW-0808">Transferase</keyword>
<dbReference type="GO" id="GO:0000155">
    <property type="term" value="F:phosphorelay sensor kinase activity"/>
    <property type="evidence" value="ECO:0007669"/>
    <property type="project" value="InterPro"/>
</dbReference>
<evidence type="ECO:0000259" key="11">
    <source>
        <dbReference type="PROSITE" id="PS50109"/>
    </source>
</evidence>
<reference evidence="13" key="1">
    <citation type="submission" date="2018-01" db="EMBL/GenBank/DDBJ databases">
        <title>Rubneribacter badeniensis gen. nov., sp. nov., and Colonibacter rubneri, gen. nov., sp. nov., WGS of new members of the Eggerthellaceae.</title>
        <authorList>
            <person name="Danylec N."/>
            <person name="Stoll D.A."/>
            <person name="Doetsch A."/>
            <person name="Kulling S.E."/>
            <person name="Huch M."/>
        </authorList>
    </citation>
    <scope>NUCLEOTIDE SEQUENCE [LARGE SCALE GENOMIC DNA]</scope>
    <source>
        <strain evidence="13">ResAG-96</strain>
    </source>
</reference>
<feature type="domain" description="Histidine kinase" evidence="11">
    <location>
        <begin position="215"/>
        <end position="432"/>
    </location>
</feature>
<dbReference type="InterPro" id="IPR003594">
    <property type="entry name" value="HATPase_dom"/>
</dbReference>
<keyword evidence="10" id="KW-1133">Transmembrane helix</keyword>
<dbReference type="GO" id="GO:0016036">
    <property type="term" value="P:cellular response to phosphate starvation"/>
    <property type="evidence" value="ECO:0007669"/>
    <property type="project" value="TreeGrafter"/>
</dbReference>
<dbReference type="EC" id="2.7.13.3" evidence="3"/>
<dbReference type="PROSITE" id="PS50109">
    <property type="entry name" value="HIS_KIN"/>
    <property type="match status" value="1"/>
</dbReference>
<evidence type="ECO:0000256" key="2">
    <source>
        <dbReference type="ARBA" id="ARBA00004236"/>
    </source>
</evidence>
<dbReference type="InterPro" id="IPR050351">
    <property type="entry name" value="BphY/WalK/GraS-like"/>
</dbReference>
<evidence type="ECO:0000256" key="5">
    <source>
        <dbReference type="ARBA" id="ARBA00022679"/>
    </source>
</evidence>
<dbReference type="Proteomes" id="UP000236197">
    <property type="component" value="Unassembled WGS sequence"/>
</dbReference>
<evidence type="ECO:0000256" key="7">
    <source>
        <dbReference type="ARBA" id="ARBA00023012"/>
    </source>
</evidence>
<organism evidence="12 13">
    <name type="scientific">Enteroscipio rubneri</name>
    <dbReference type="NCBI Taxonomy" id="2070686"/>
    <lineage>
        <taxon>Bacteria</taxon>
        <taxon>Bacillati</taxon>
        <taxon>Actinomycetota</taxon>
        <taxon>Coriobacteriia</taxon>
        <taxon>Eggerthellales</taxon>
        <taxon>Eggerthellaceae</taxon>
        <taxon>Enteroscipio</taxon>
    </lineage>
</organism>
<dbReference type="PRINTS" id="PR00344">
    <property type="entry name" value="BCTRLSENSOR"/>
</dbReference>
<evidence type="ECO:0000256" key="1">
    <source>
        <dbReference type="ARBA" id="ARBA00000085"/>
    </source>
</evidence>
<comment type="catalytic activity">
    <reaction evidence="1">
        <text>ATP + protein L-histidine = ADP + protein N-phospho-L-histidine.</text>
        <dbReference type="EC" id="2.7.13.3"/>
    </reaction>
</comment>
<dbReference type="SMART" id="SM00388">
    <property type="entry name" value="HisKA"/>
    <property type="match status" value="1"/>
</dbReference>
<dbReference type="FunFam" id="3.30.565.10:FF:000006">
    <property type="entry name" value="Sensor histidine kinase WalK"/>
    <property type="match status" value="1"/>
</dbReference>
<dbReference type="GO" id="GO:0005886">
    <property type="term" value="C:plasma membrane"/>
    <property type="evidence" value="ECO:0007669"/>
    <property type="project" value="UniProtKB-SubCell"/>
</dbReference>
<dbReference type="GO" id="GO:0004721">
    <property type="term" value="F:phosphoprotein phosphatase activity"/>
    <property type="evidence" value="ECO:0007669"/>
    <property type="project" value="TreeGrafter"/>
</dbReference>
<dbReference type="OrthoDB" id="9786919at2"/>
<keyword evidence="6 12" id="KW-0418">Kinase</keyword>
<keyword evidence="10" id="KW-0812">Transmembrane</keyword>
<keyword evidence="7" id="KW-0902">Two-component regulatory system</keyword>